<dbReference type="HOGENOM" id="CLU_000604_1_2_4"/>
<dbReference type="Gene3D" id="3.40.50.300">
    <property type="entry name" value="P-loop containing nucleotide triphosphate hydrolases"/>
    <property type="match status" value="1"/>
</dbReference>
<evidence type="ECO:0000256" key="6">
    <source>
        <dbReference type="ARBA" id="ARBA00022840"/>
    </source>
</evidence>
<dbReference type="SUPFAM" id="SSF52540">
    <property type="entry name" value="P-loop containing nucleoside triphosphate hydrolases"/>
    <property type="match status" value="1"/>
</dbReference>
<dbReference type="PANTHER" id="PTHR42711">
    <property type="entry name" value="ABC TRANSPORTER ATP-BINDING PROTEIN"/>
    <property type="match status" value="1"/>
</dbReference>
<evidence type="ECO:0000313" key="9">
    <source>
        <dbReference type="Proteomes" id="UP000031637"/>
    </source>
</evidence>
<evidence type="ECO:0000256" key="1">
    <source>
        <dbReference type="ARBA" id="ARBA00005417"/>
    </source>
</evidence>
<keyword evidence="5" id="KW-0547">Nucleotide-binding</keyword>
<feature type="domain" description="ABC transporter" evidence="7">
    <location>
        <begin position="2"/>
        <end position="227"/>
    </location>
</feature>
<keyword evidence="4" id="KW-1003">Cell membrane</keyword>
<dbReference type="KEGG" id="shd:SUTH_02566"/>
<evidence type="ECO:0000256" key="5">
    <source>
        <dbReference type="ARBA" id="ARBA00022741"/>
    </source>
</evidence>
<dbReference type="InterPro" id="IPR027417">
    <property type="entry name" value="P-loop_NTPase"/>
</dbReference>
<dbReference type="SMART" id="SM00382">
    <property type="entry name" value="AAA"/>
    <property type="match status" value="1"/>
</dbReference>
<dbReference type="RefSeq" id="WP_052473617.1">
    <property type="nucleotide sequence ID" value="NZ_AP012547.1"/>
</dbReference>
<keyword evidence="4" id="KW-0472">Membrane</keyword>
<dbReference type="STRING" id="1223802.SUTH_02566"/>
<dbReference type="Proteomes" id="UP000031637">
    <property type="component" value="Chromosome"/>
</dbReference>
<keyword evidence="3" id="KW-0536">Nodulation</keyword>
<comment type="similarity">
    <text evidence="1">Belongs to the ABC transporter superfamily.</text>
</comment>
<keyword evidence="9" id="KW-1185">Reference proteome</keyword>
<dbReference type="PROSITE" id="PS50893">
    <property type="entry name" value="ABC_TRANSPORTER_2"/>
    <property type="match status" value="1"/>
</dbReference>
<dbReference type="GO" id="GO:0005524">
    <property type="term" value="F:ATP binding"/>
    <property type="evidence" value="ECO:0007669"/>
    <property type="project" value="UniProtKB-KW"/>
</dbReference>
<dbReference type="Pfam" id="PF00005">
    <property type="entry name" value="ABC_tran"/>
    <property type="match status" value="1"/>
</dbReference>
<dbReference type="InterPro" id="IPR003593">
    <property type="entry name" value="AAA+_ATPase"/>
</dbReference>
<dbReference type="PANTHER" id="PTHR42711:SF5">
    <property type="entry name" value="ABC TRANSPORTER ATP-BINDING PROTEIN NATA"/>
    <property type="match status" value="1"/>
</dbReference>
<evidence type="ECO:0000256" key="2">
    <source>
        <dbReference type="ARBA" id="ARBA00022448"/>
    </source>
</evidence>
<dbReference type="EMBL" id="AP012547">
    <property type="protein sequence ID" value="BAO30348.1"/>
    <property type="molecule type" value="Genomic_DNA"/>
</dbReference>
<dbReference type="InterPro" id="IPR003439">
    <property type="entry name" value="ABC_transporter-like_ATP-bd"/>
</dbReference>
<proteinExistence type="inferred from homology"/>
<name>W0SKI6_9PROT</name>
<evidence type="ECO:0000259" key="7">
    <source>
        <dbReference type="PROSITE" id="PS50893"/>
    </source>
</evidence>
<dbReference type="AlphaFoldDB" id="W0SKI6"/>
<organism evidence="8 9">
    <name type="scientific">Sulfuritalea hydrogenivorans sk43H</name>
    <dbReference type="NCBI Taxonomy" id="1223802"/>
    <lineage>
        <taxon>Bacteria</taxon>
        <taxon>Pseudomonadati</taxon>
        <taxon>Pseudomonadota</taxon>
        <taxon>Betaproteobacteria</taxon>
        <taxon>Nitrosomonadales</taxon>
        <taxon>Sterolibacteriaceae</taxon>
        <taxon>Sulfuritalea</taxon>
    </lineage>
</organism>
<dbReference type="CDD" id="cd03230">
    <property type="entry name" value="ABC_DR_subfamily_A"/>
    <property type="match status" value="1"/>
</dbReference>
<evidence type="ECO:0000256" key="4">
    <source>
        <dbReference type="ARBA" id="ARBA00022475"/>
    </source>
</evidence>
<dbReference type="InterPro" id="IPR050763">
    <property type="entry name" value="ABC_transporter_ATP-binding"/>
</dbReference>
<protein>
    <submittedName>
        <fullName evidence="8">ABC transporter related</fullName>
    </submittedName>
</protein>
<dbReference type="PROSITE" id="PS00211">
    <property type="entry name" value="ABC_TRANSPORTER_1"/>
    <property type="match status" value="1"/>
</dbReference>
<dbReference type="GO" id="GO:0016887">
    <property type="term" value="F:ATP hydrolysis activity"/>
    <property type="evidence" value="ECO:0007669"/>
    <property type="project" value="InterPro"/>
</dbReference>
<dbReference type="OrthoDB" id="9802264at2"/>
<reference evidence="8 9" key="1">
    <citation type="journal article" date="2014" name="Syst. Appl. Microbiol.">
        <title>Complete genomes of freshwater sulfur oxidizers Sulfuricella denitrificans skB26 and Sulfuritalea hydrogenivorans sk43H: genetic insights into the sulfur oxidation pathway of betaproteobacteria.</title>
        <authorList>
            <person name="Watanabe T."/>
            <person name="Kojima H."/>
            <person name="Fukui M."/>
        </authorList>
    </citation>
    <scope>NUCLEOTIDE SEQUENCE [LARGE SCALE GENOMIC DNA]</scope>
    <source>
        <strain evidence="8">DSM22779</strain>
    </source>
</reference>
<gene>
    <name evidence="8" type="ORF">SUTH_02566</name>
</gene>
<evidence type="ECO:0000256" key="3">
    <source>
        <dbReference type="ARBA" id="ARBA00022458"/>
    </source>
</evidence>
<keyword evidence="2" id="KW-0813">Transport</keyword>
<keyword evidence="6" id="KW-0067">ATP-binding</keyword>
<dbReference type="InterPro" id="IPR017871">
    <property type="entry name" value="ABC_transporter-like_CS"/>
</dbReference>
<accession>W0SKI6</accession>
<evidence type="ECO:0000313" key="8">
    <source>
        <dbReference type="EMBL" id="BAO30348.1"/>
    </source>
</evidence>
<sequence length="306" mass="33352">MIRFSNVAKSFRKTRVLDDISLDIGLSERVALIGSNGAGKTTLIRCLLGEYTFDGQVTIDGRDPRQERTAVLGAIGFVPQLPPPLKMPVAQLIDFSAALCGTDPVRIHELAQRLGLDLTPILARPFVKLSGGMKQKLLIAIALGRDAKVLVMDEPAANLDPEARKIFFELLAERQEDVTMLISSHRLNEVSALVNRVIEMDMGKVVLDDRVADDVSLSGQFACRISIKRNEAAFTKAMQTWNFRDLGNGLEWEGEVPGPDRLRFMGMTSRYVALISDYSLQEAGKVMPPAEPGAASLADGAGESAN</sequence>